<evidence type="ECO:0000256" key="2">
    <source>
        <dbReference type="SAM" id="Phobius"/>
    </source>
</evidence>
<reference evidence="4 5" key="1">
    <citation type="submission" date="2020-01" db="EMBL/GenBank/DDBJ databases">
        <authorList>
            <person name="Gupta K D."/>
        </authorList>
    </citation>
    <scope>NUCLEOTIDE SEQUENCE [LARGE SCALE GENOMIC DNA]</scope>
</reference>
<proteinExistence type="predicted"/>
<feature type="region of interest" description="Disordered" evidence="1">
    <location>
        <begin position="296"/>
        <end position="318"/>
    </location>
</feature>
<dbReference type="EMBL" id="CACVBS010000043">
    <property type="protein sequence ID" value="CAA7264072.1"/>
    <property type="molecule type" value="Genomic_DNA"/>
</dbReference>
<keyword evidence="5" id="KW-1185">Reference proteome</keyword>
<evidence type="ECO:0000259" key="3">
    <source>
        <dbReference type="Pfam" id="PF20151"/>
    </source>
</evidence>
<gene>
    <name evidence="4" type="ORF">AAE3_LOCUS6382</name>
</gene>
<feature type="transmembrane region" description="Helical" evidence="2">
    <location>
        <begin position="236"/>
        <end position="255"/>
    </location>
</feature>
<name>A0A8S0WS30_CYCAE</name>
<evidence type="ECO:0000313" key="5">
    <source>
        <dbReference type="Proteomes" id="UP000467700"/>
    </source>
</evidence>
<accession>A0A8S0WS30</accession>
<evidence type="ECO:0000256" key="1">
    <source>
        <dbReference type="SAM" id="MobiDB-lite"/>
    </source>
</evidence>
<dbReference type="OrthoDB" id="2958007at2759"/>
<dbReference type="InterPro" id="IPR045340">
    <property type="entry name" value="DUF6533"/>
</dbReference>
<feature type="transmembrane region" description="Helical" evidence="2">
    <location>
        <begin position="261"/>
        <end position="283"/>
    </location>
</feature>
<keyword evidence="2" id="KW-0472">Membrane</keyword>
<evidence type="ECO:0000313" key="4">
    <source>
        <dbReference type="EMBL" id="CAA7264072.1"/>
    </source>
</evidence>
<feature type="domain" description="DUF6533" evidence="3">
    <location>
        <begin position="46"/>
        <end position="89"/>
    </location>
</feature>
<dbReference type="Proteomes" id="UP000467700">
    <property type="component" value="Unassembled WGS sequence"/>
</dbReference>
<feature type="transmembrane region" description="Helical" evidence="2">
    <location>
        <begin position="119"/>
        <end position="137"/>
    </location>
</feature>
<feature type="transmembrane region" description="Helical" evidence="2">
    <location>
        <begin position="195"/>
        <end position="216"/>
    </location>
</feature>
<keyword evidence="2" id="KW-1133">Transmembrane helix</keyword>
<dbReference type="AlphaFoldDB" id="A0A8S0WS30"/>
<sequence length="318" mass="36332">MAEHLSLLPPPPPPYLTTEVTAMDSADMAAFLIERTRISVTIRMVDIAACTMFVFDYFLTLGMEIDYVWPGKWTPIKIIFFIQRYLPFIDSVGLGLYQEFGMNLSPTTCHLLNNAGKSLIFIGLAFSEVILTFRVWAVWNRTKILTILLPILFAACWIPHITVIYKFLKTLRFIQAPIPGFEGCFFVDAGSNIVVSWALLLVWDTLMLVMMVIPALKAYHFRGHSALYSTLYGDGIIYYFYLFIMSMANIVLHRLESVDVVYRFLAVVMARCVHSMLTSRALLHIRARMSEGQQHQIPHIPSSDDPVYPLPTKRPGHW</sequence>
<keyword evidence="2" id="KW-0812">Transmembrane</keyword>
<organism evidence="4 5">
    <name type="scientific">Cyclocybe aegerita</name>
    <name type="common">Black poplar mushroom</name>
    <name type="synonym">Agrocybe aegerita</name>
    <dbReference type="NCBI Taxonomy" id="1973307"/>
    <lineage>
        <taxon>Eukaryota</taxon>
        <taxon>Fungi</taxon>
        <taxon>Dikarya</taxon>
        <taxon>Basidiomycota</taxon>
        <taxon>Agaricomycotina</taxon>
        <taxon>Agaricomycetes</taxon>
        <taxon>Agaricomycetidae</taxon>
        <taxon>Agaricales</taxon>
        <taxon>Agaricineae</taxon>
        <taxon>Bolbitiaceae</taxon>
        <taxon>Cyclocybe</taxon>
    </lineage>
</organism>
<comment type="caution">
    <text evidence="4">The sequence shown here is derived from an EMBL/GenBank/DDBJ whole genome shotgun (WGS) entry which is preliminary data.</text>
</comment>
<protein>
    <recommendedName>
        <fullName evidence="3">DUF6533 domain-containing protein</fullName>
    </recommendedName>
</protein>
<dbReference type="Pfam" id="PF20151">
    <property type="entry name" value="DUF6533"/>
    <property type="match status" value="1"/>
</dbReference>
<feature type="transmembrane region" description="Helical" evidence="2">
    <location>
        <begin position="144"/>
        <end position="165"/>
    </location>
</feature>